<reference evidence="2 3" key="1">
    <citation type="journal article" date="2024" name="Nat. Commun.">
        <title>Phylogenomics reveals the evolutionary origins of lichenization in chlorophyte algae.</title>
        <authorList>
            <person name="Puginier C."/>
            <person name="Libourel C."/>
            <person name="Otte J."/>
            <person name="Skaloud P."/>
            <person name="Haon M."/>
            <person name="Grisel S."/>
            <person name="Petersen M."/>
            <person name="Berrin J.G."/>
            <person name="Delaux P.M."/>
            <person name="Dal Grande F."/>
            <person name="Keller J."/>
        </authorList>
    </citation>
    <scope>NUCLEOTIDE SEQUENCE [LARGE SCALE GENOMIC DNA]</scope>
    <source>
        <strain evidence="2 3">SAG 216-7</strain>
    </source>
</reference>
<proteinExistence type="predicted"/>
<dbReference type="EMBL" id="JALJOT010000007">
    <property type="protein sequence ID" value="KAK9908891.1"/>
    <property type="molecule type" value="Genomic_DNA"/>
</dbReference>
<accession>A0ABR2YPP6</accession>
<dbReference type="InterPro" id="IPR011990">
    <property type="entry name" value="TPR-like_helical_dom_sf"/>
</dbReference>
<dbReference type="PANTHER" id="PTHR36792">
    <property type="entry name" value="EXPRESSED PROTEIN"/>
    <property type="match status" value="1"/>
</dbReference>
<feature type="compositionally biased region" description="Polar residues" evidence="1">
    <location>
        <begin position="18"/>
        <end position="29"/>
    </location>
</feature>
<dbReference type="Proteomes" id="UP001491310">
    <property type="component" value="Unassembled WGS sequence"/>
</dbReference>
<evidence type="ECO:0000313" key="2">
    <source>
        <dbReference type="EMBL" id="KAK9908891.1"/>
    </source>
</evidence>
<comment type="caution">
    <text evidence="2">The sequence shown here is derived from an EMBL/GenBank/DDBJ whole genome shotgun (WGS) entry which is preliminary data.</text>
</comment>
<evidence type="ECO:0000256" key="1">
    <source>
        <dbReference type="SAM" id="MobiDB-lite"/>
    </source>
</evidence>
<sequence>MASNGAVRNGAVQHIQQVNGAAKANTQRVATPRVKGVPEQRPVPSAPLTAVVHDAVRRWFQETHKEALRGDVKQQALLGQMLLEGYGCERDSAAGKEWVDKARRRGYRMAGVYCEL</sequence>
<gene>
    <name evidence="2" type="ORF">WJX75_004259</name>
</gene>
<evidence type="ECO:0000313" key="3">
    <source>
        <dbReference type="Proteomes" id="UP001491310"/>
    </source>
</evidence>
<organism evidence="2 3">
    <name type="scientific">Coccomyxa subellipsoidea</name>
    <dbReference type="NCBI Taxonomy" id="248742"/>
    <lineage>
        <taxon>Eukaryota</taxon>
        <taxon>Viridiplantae</taxon>
        <taxon>Chlorophyta</taxon>
        <taxon>core chlorophytes</taxon>
        <taxon>Trebouxiophyceae</taxon>
        <taxon>Trebouxiophyceae incertae sedis</taxon>
        <taxon>Coccomyxaceae</taxon>
        <taxon>Coccomyxa</taxon>
    </lineage>
</organism>
<name>A0ABR2YPP6_9CHLO</name>
<dbReference type="Gene3D" id="1.25.40.10">
    <property type="entry name" value="Tetratricopeptide repeat domain"/>
    <property type="match status" value="1"/>
</dbReference>
<keyword evidence="3" id="KW-1185">Reference proteome</keyword>
<feature type="region of interest" description="Disordered" evidence="1">
    <location>
        <begin position="18"/>
        <end position="45"/>
    </location>
</feature>
<protein>
    <submittedName>
        <fullName evidence="2">Uncharacterized protein</fullName>
    </submittedName>
</protein>
<dbReference type="PANTHER" id="PTHR36792:SF5">
    <property type="entry name" value="SEL1 REPEAT PROTEIN"/>
    <property type="match status" value="1"/>
</dbReference>